<dbReference type="PATRIC" id="fig|1469144.10.peg.38"/>
<keyword evidence="2" id="KW-1185">Reference proteome</keyword>
<comment type="caution">
    <text evidence="1">The sequence shown here is derived from an EMBL/GenBank/DDBJ whole genome shotgun (WGS) entry which is preliminary data.</text>
</comment>
<dbReference type="EMBL" id="LAXD01000002">
    <property type="protein sequence ID" value="KWW97390.1"/>
    <property type="molecule type" value="Genomic_DNA"/>
</dbReference>
<protein>
    <recommendedName>
        <fullName evidence="3">Phage tail protein</fullName>
    </recommendedName>
</protein>
<gene>
    <name evidence="1" type="ORF">LI90_4362</name>
</gene>
<dbReference type="Proteomes" id="UP000070188">
    <property type="component" value="Unassembled WGS sequence"/>
</dbReference>
<keyword evidence="1" id="KW-0614">Plasmid</keyword>
<accession>A0A132MHQ3</accession>
<geneLocation type="plasmid" evidence="1">
    <name>unnamed</name>
</geneLocation>
<sequence length="205" mass="21882">MTTERWYGRLPEFYRDADAQEQSGDGYPLLRYLSLLGDQAGEVETVLDRAAAGELSDPQRADPAWLPWLGQLVGVRMPPATTVQAWRDAIEDGASGWRSGTREAIAAAARTVLTGTRYVDVRPHEGKTTGGNPWVIAIVVRADEAPAPLSKVADAVVSAGAKPAGFALAVTTFVPTWDAVDTAYPTWQAIDALATWAQVDSTGAS</sequence>
<organism evidence="1 2">
    <name type="scientific">Carbonactinospora thermoautotrophica</name>
    <dbReference type="NCBI Taxonomy" id="1469144"/>
    <lineage>
        <taxon>Bacteria</taxon>
        <taxon>Bacillati</taxon>
        <taxon>Actinomycetota</taxon>
        <taxon>Actinomycetes</taxon>
        <taxon>Kitasatosporales</taxon>
        <taxon>Carbonactinosporaceae</taxon>
        <taxon>Carbonactinospora</taxon>
    </lineage>
</organism>
<reference evidence="2" key="1">
    <citation type="submission" date="2015-04" db="EMBL/GenBank/DDBJ databases">
        <title>Physiological reanalysis, assessment of diazotrophy, and genome sequences of multiple isolates of Streptomyces thermoautotrophicus.</title>
        <authorList>
            <person name="MacKellar D.C."/>
            <person name="Lieber L."/>
            <person name="Norman J."/>
            <person name="Bolger A."/>
            <person name="Tobin C."/>
            <person name="Murray J.W."/>
            <person name="Chang R."/>
            <person name="Ford T."/>
            <person name="Nguyen P.Q."/>
            <person name="Woodward J."/>
            <person name="Permingeat H."/>
            <person name="Joshi N.S."/>
            <person name="Silver P.A."/>
            <person name="Usadel B."/>
            <person name="Rutherford A.W."/>
            <person name="Friesen M."/>
            <person name="Prell J."/>
        </authorList>
    </citation>
    <scope>NUCLEOTIDE SEQUENCE [LARGE SCALE GENOMIC DNA]</scope>
    <source>
        <strain evidence="2">H1</strain>
    </source>
</reference>
<evidence type="ECO:0008006" key="3">
    <source>
        <dbReference type="Google" id="ProtNLM"/>
    </source>
</evidence>
<name>A0A132MHQ3_9ACTN</name>
<dbReference type="AlphaFoldDB" id="A0A132MHQ3"/>
<proteinExistence type="predicted"/>
<evidence type="ECO:0000313" key="2">
    <source>
        <dbReference type="Proteomes" id="UP000070188"/>
    </source>
</evidence>
<evidence type="ECO:0000313" key="1">
    <source>
        <dbReference type="EMBL" id="KWW97390.1"/>
    </source>
</evidence>